<keyword evidence="4" id="KW-1185">Reference proteome</keyword>
<reference evidence="3 4" key="1">
    <citation type="journal article" date="2018" name="Nat. Ecol. Evol.">
        <title>Pezizomycetes genomes reveal the molecular basis of ectomycorrhizal truffle lifestyle.</title>
        <authorList>
            <person name="Murat C."/>
            <person name="Payen T."/>
            <person name="Noel B."/>
            <person name="Kuo A."/>
            <person name="Morin E."/>
            <person name="Chen J."/>
            <person name="Kohler A."/>
            <person name="Krizsan K."/>
            <person name="Balestrini R."/>
            <person name="Da Silva C."/>
            <person name="Montanini B."/>
            <person name="Hainaut M."/>
            <person name="Levati E."/>
            <person name="Barry K.W."/>
            <person name="Belfiori B."/>
            <person name="Cichocki N."/>
            <person name="Clum A."/>
            <person name="Dockter R.B."/>
            <person name="Fauchery L."/>
            <person name="Guy J."/>
            <person name="Iotti M."/>
            <person name="Le Tacon F."/>
            <person name="Lindquist E.A."/>
            <person name="Lipzen A."/>
            <person name="Malagnac F."/>
            <person name="Mello A."/>
            <person name="Molinier V."/>
            <person name="Miyauchi S."/>
            <person name="Poulain J."/>
            <person name="Riccioni C."/>
            <person name="Rubini A."/>
            <person name="Sitrit Y."/>
            <person name="Splivallo R."/>
            <person name="Traeger S."/>
            <person name="Wang M."/>
            <person name="Zifcakova L."/>
            <person name="Wipf D."/>
            <person name="Zambonelli A."/>
            <person name="Paolocci F."/>
            <person name="Nowrousian M."/>
            <person name="Ottonello S."/>
            <person name="Baldrian P."/>
            <person name="Spatafora J.W."/>
            <person name="Henrissat B."/>
            <person name="Nagy L.G."/>
            <person name="Aury J.M."/>
            <person name="Wincker P."/>
            <person name="Grigoriev I.V."/>
            <person name="Bonfante P."/>
            <person name="Martin F.M."/>
        </authorList>
    </citation>
    <scope>NUCLEOTIDE SEQUENCE [LARGE SCALE GENOMIC DNA]</scope>
    <source>
        <strain evidence="3 4">CCBAS932</strain>
    </source>
</reference>
<dbReference type="GO" id="GO:0005576">
    <property type="term" value="C:extracellular region"/>
    <property type="evidence" value="ECO:0007669"/>
    <property type="project" value="TreeGrafter"/>
</dbReference>
<evidence type="ECO:0000256" key="2">
    <source>
        <dbReference type="SAM" id="SignalP"/>
    </source>
</evidence>
<evidence type="ECO:0000256" key="1">
    <source>
        <dbReference type="SAM" id="MobiDB-lite"/>
    </source>
</evidence>
<evidence type="ECO:0000313" key="4">
    <source>
        <dbReference type="Proteomes" id="UP000277580"/>
    </source>
</evidence>
<dbReference type="NCBIfam" id="TIGR04312">
    <property type="entry name" value="choice_anch_B"/>
    <property type="match status" value="1"/>
</dbReference>
<evidence type="ECO:0000313" key="3">
    <source>
        <dbReference type="EMBL" id="RPB11436.1"/>
    </source>
</evidence>
<dbReference type="OrthoDB" id="2099887at2759"/>
<feature type="region of interest" description="Disordered" evidence="1">
    <location>
        <begin position="477"/>
        <end position="515"/>
    </location>
</feature>
<proteinExistence type="predicted"/>
<dbReference type="STRING" id="1392247.A0A3N4KLJ5"/>
<dbReference type="AlphaFoldDB" id="A0A3N4KLJ5"/>
<accession>A0A3N4KLJ5</accession>
<organism evidence="3 4">
    <name type="scientific">Morchella conica CCBAS932</name>
    <dbReference type="NCBI Taxonomy" id="1392247"/>
    <lineage>
        <taxon>Eukaryota</taxon>
        <taxon>Fungi</taxon>
        <taxon>Dikarya</taxon>
        <taxon>Ascomycota</taxon>
        <taxon>Pezizomycotina</taxon>
        <taxon>Pezizomycetes</taxon>
        <taxon>Pezizales</taxon>
        <taxon>Morchellaceae</taxon>
        <taxon>Morchella</taxon>
    </lineage>
</organism>
<protein>
    <submittedName>
        <fullName evidence="3">Uncharacterized protein</fullName>
    </submittedName>
</protein>
<gene>
    <name evidence="3" type="ORF">P167DRAFT_524214</name>
</gene>
<keyword evidence="2" id="KW-0732">Signal</keyword>
<sequence length="515" mass="56992">MKLLSLSLLFFTAVLGKEISNPARQLKYVSGEVHRTIMKNKNTSFDKSRAEGLFNSSTYPKIDTYTPCVDGYAGSGINTTFRCNNIDLRYFVPHVELGSATGEGSSSWGWTSDDGREFIIIGQADGAAFAEVTEDGALDYIGRLPNTKGSDAIIWREIRVLKHYAVIGSEAEYHGVQIFDLKKLIELKPSRDEPCTSPKVFDPETDVTGMFRDLPIGASHNIVINEDFGYAVSVGARPRNSTCASGLIFIDLSDPTNPTSPGCAAQDGYVHDAQCLEYKGPDTKYLGHDICYGYNEDTLTIYDVTDKKNSTIISRTSYEGAQYTHQGALLDTEWQEFLLMDDEYDEYEMSGLAADGFPVTFIWNISSLERPLQTGYYKSDTRSIDHNQYIKNGFSFQSNYGAGLRILDVSSIPEDPTGAGVKEVGFFDVYPEDDAIGGLVDFVGTWSSYGLFESGWIVINTIERGVFVVRMQDNHYGDGWGEDEDGEGTDGENTDGEDDDGEDDYNGQNKISKGW</sequence>
<feature type="compositionally biased region" description="Acidic residues" evidence="1">
    <location>
        <begin position="480"/>
        <end position="505"/>
    </location>
</feature>
<name>A0A3N4KLJ5_9PEZI</name>
<dbReference type="InterPro" id="IPR027589">
    <property type="entry name" value="Choice_anch_B"/>
</dbReference>
<dbReference type="InParanoid" id="A0A3N4KLJ5"/>
<dbReference type="PANTHER" id="PTHR38787">
    <property type="entry name" value="REGULATORY P DOMAIN-CONTAINING PROTEIN"/>
    <property type="match status" value="1"/>
</dbReference>
<dbReference type="Proteomes" id="UP000277580">
    <property type="component" value="Unassembled WGS sequence"/>
</dbReference>
<dbReference type="EMBL" id="ML119135">
    <property type="protein sequence ID" value="RPB11436.1"/>
    <property type="molecule type" value="Genomic_DNA"/>
</dbReference>
<feature type="chain" id="PRO_5018334846" evidence="2">
    <location>
        <begin position="17"/>
        <end position="515"/>
    </location>
</feature>
<dbReference type="PANTHER" id="PTHR38787:SF3">
    <property type="entry name" value="REGULATORY P DOMAIN-CONTAINING PROTEIN"/>
    <property type="match status" value="1"/>
</dbReference>
<feature type="signal peptide" evidence="2">
    <location>
        <begin position="1"/>
        <end position="16"/>
    </location>
</feature>